<dbReference type="Proteomes" id="UP000029453">
    <property type="component" value="Unassembled WGS sequence"/>
</dbReference>
<name>M9LRJ1_PAEPP</name>
<sequence length="26" mass="3006">VEEDDMLPYMSAACFKLWILRSKMAG</sequence>
<reference evidence="1 2" key="1">
    <citation type="submission" date="2012-10" db="EMBL/GenBank/DDBJ databases">
        <title>Draft Genome Sequence of Paenibacillus popilliae ATCC 14706T.</title>
        <authorList>
            <person name="Iiyama K."/>
            <person name="Mori K."/>
            <person name="Mon H."/>
            <person name="Chieda Y."/>
            <person name="Lee J.M."/>
            <person name="Kusakabe T."/>
            <person name="Tashiro K."/>
            <person name="Asano S."/>
            <person name="Yasunaga-Aoki C."/>
            <person name="Shimizu S."/>
        </authorList>
    </citation>
    <scope>NUCLEOTIDE SEQUENCE [LARGE SCALE GENOMIC DNA]</scope>
    <source>
        <strain evidence="1 2">ATCC 14706</strain>
    </source>
</reference>
<gene>
    <name evidence="1" type="ORF">PPOP_3431</name>
</gene>
<proteinExistence type="predicted"/>
<dbReference type="AlphaFoldDB" id="M9LRJ1"/>
<protein>
    <submittedName>
        <fullName evidence="1">Uncharacterized protein</fullName>
    </submittedName>
</protein>
<dbReference type="EMBL" id="BALG01000307">
    <property type="protein sequence ID" value="GAC44031.1"/>
    <property type="molecule type" value="Genomic_DNA"/>
</dbReference>
<accession>M9LRJ1</accession>
<organism evidence="1 2">
    <name type="scientific">Paenibacillus popilliae ATCC 14706</name>
    <dbReference type="NCBI Taxonomy" id="1212764"/>
    <lineage>
        <taxon>Bacteria</taxon>
        <taxon>Bacillati</taxon>
        <taxon>Bacillota</taxon>
        <taxon>Bacilli</taxon>
        <taxon>Bacillales</taxon>
        <taxon>Paenibacillaceae</taxon>
        <taxon>Paenibacillus</taxon>
    </lineage>
</organism>
<keyword evidence="2" id="KW-1185">Reference proteome</keyword>
<comment type="caution">
    <text evidence="1">The sequence shown here is derived from an EMBL/GenBank/DDBJ whole genome shotgun (WGS) entry which is preliminary data.</text>
</comment>
<evidence type="ECO:0000313" key="1">
    <source>
        <dbReference type="EMBL" id="GAC44031.1"/>
    </source>
</evidence>
<evidence type="ECO:0000313" key="2">
    <source>
        <dbReference type="Proteomes" id="UP000029453"/>
    </source>
</evidence>
<feature type="non-terminal residue" evidence="1">
    <location>
        <position position="1"/>
    </location>
</feature>